<protein>
    <submittedName>
        <fullName evidence="1">Uncharacterized protein</fullName>
    </submittedName>
</protein>
<evidence type="ECO:0000313" key="1">
    <source>
        <dbReference type="EMBL" id="MBL4912662.1"/>
    </source>
</evidence>
<dbReference type="Proteomes" id="UP000604898">
    <property type="component" value="Unassembled WGS sequence"/>
</dbReference>
<accession>A0ABS1SYQ7</accession>
<name>A0ABS1SYQ7_9GAMM</name>
<proteinExistence type="predicted"/>
<evidence type="ECO:0000313" key="2">
    <source>
        <dbReference type="Proteomes" id="UP000604898"/>
    </source>
</evidence>
<sequence length="199" mass="23123">MALCLNVFSLPNEHIQFLKHNPQTMQVYLVGQIPELEAVVAIKQQSILTQLVRLIRGGKALVLPQDWPQHQVEMIGPDINHRNVDLYHYILNDTEELVRGAGSIFQTWLDINHHDAIKMDRSNESFAFESHRLAELAILLSKLDEQTVRNRFNAWLLEHNPDYIPQESEYLEMFTGWQRFKAGIAKAVEQNWGLVWVTQ</sequence>
<gene>
    <name evidence="1" type="ORF">JMA39_05850</name>
</gene>
<dbReference type="RefSeq" id="WP_202720904.1">
    <property type="nucleotide sequence ID" value="NZ_BPEX01000017.1"/>
</dbReference>
<dbReference type="EMBL" id="JAESVD010000003">
    <property type="protein sequence ID" value="MBL4912662.1"/>
    <property type="molecule type" value="Genomic_DNA"/>
</dbReference>
<comment type="caution">
    <text evidence="1">The sequence shown here is derived from an EMBL/GenBank/DDBJ whole genome shotgun (WGS) entry which is preliminary data.</text>
</comment>
<keyword evidence="2" id="KW-1185">Reference proteome</keyword>
<reference evidence="1 2" key="1">
    <citation type="submission" date="2021-01" db="EMBL/GenBank/DDBJ databases">
        <title>Genome sequence of Shewanella schlegeliana JCM 11561.</title>
        <authorList>
            <person name="Zhang H."/>
            <person name="Li C."/>
        </authorList>
    </citation>
    <scope>NUCLEOTIDE SEQUENCE [LARGE SCALE GENOMIC DNA]</scope>
    <source>
        <strain evidence="1 2">JCM 11561</strain>
    </source>
</reference>
<organism evidence="1 2">
    <name type="scientific">Shewanella schlegeliana</name>
    <dbReference type="NCBI Taxonomy" id="190308"/>
    <lineage>
        <taxon>Bacteria</taxon>
        <taxon>Pseudomonadati</taxon>
        <taxon>Pseudomonadota</taxon>
        <taxon>Gammaproteobacteria</taxon>
        <taxon>Alteromonadales</taxon>
        <taxon>Shewanellaceae</taxon>
        <taxon>Shewanella</taxon>
    </lineage>
</organism>